<protein>
    <submittedName>
        <fullName evidence="1">Uncharacterized protein</fullName>
    </submittedName>
</protein>
<name>A0ACB8EXF6_9SAUR</name>
<keyword evidence="2" id="KW-1185">Reference proteome</keyword>
<evidence type="ECO:0000313" key="2">
    <source>
        <dbReference type="Proteomes" id="UP000827872"/>
    </source>
</evidence>
<proteinExistence type="predicted"/>
<organism evidence="1 2">
    <name type="scientific">Sphaerodactylus townsendi</name>
    <dbReference type="NCBI Taxonomy" id="933632"/>
    <lineage>
        <taxon>Eukaryota</taxon>
        <taxon>Metazoa</taxon>
        <taxon>Chordata</taxon>
        <taxon>Craniata</taxon>
        <taxon>Vertebrata</taxon>
        <taxon>Euteleostomi</taxon>
        <taxon>Lepidosauria</taxon>
        <taxon>Squamata</taxon>
        <taxon>Bifurcata</taxon>
        <taxon>Gekkota</taxon>
        <taxon>Sphaerodactylidae</taxon>
        <taxon>Sphaerodactylus</taxon>
    </lineage>
</organism>
<reference evidence="1" key="1">
    <citation type="submission" date="2021-08" db="EMBL/GenBank/DDBJ databases">
        <title>The first chromosome-level gecko genome reveals the dynamic sex chromosomes of Neotropical dwarf geckos (Sphaerodactylidae: Sphaerodactylus).</title>
        <authorList>
            <person name="Pinto B.J."/>
            <person name="Keating S.E."/>
            <person name="Gamble T."/>
        </authorList>
    </citation>
    <scope>NUCLEOTIDE SEQUENCE</scope>
    <source>
        <strain evidence="1">TG3544</strain>
    </source>
</reference>
<dbReference type="EMBL" id="CM037628">
    <property type="protein sequence ID" value="KAH7997225.1"/>
    <property type="molecule type" value="Genomic_DNA"/>
</dbReference>
<gene>
    <name evidence="1" type="ORF">K3G42_014167</name>
</gene>
<accession>A0ACB8EXF6</accession>
<comment type="caution">
    <text evidence="1">The sequence shown here is derived from an EMBL/GenBank/DDBJ whole genome shotgun (WGS) entry which is preliminary data.</text>
</comment>
<evidence type="ECO:0000313" key="1">
    <source>
        <dbReference type="EMBL" id="KAH7997225.1"/>
    </source>
</evidence>
<dbReference type="Proteomes" id="UP000827872">
    <property type="component" value="Linkage Group LG15"/>
</dbReference>
<sequence>MHSCLCSACFSSPPSGGTRKEVKKDSLQQQWGKAAAKEEEPSRSKSRDHRHSRSRDRDQLIAGGLQPGSGQRMRRIWTQPSPLFREKSLPEPLGSLSSEERDARTVLHAVGCPSYPRTLRTFLCCRQGNGRGRIISDRTRCSSWHCLCGVLLNIQSVPLAIGLTGQRLLGCPSLSRHPRAEKNRDWQPWPNNLQKGEAAVPCDSPRWLFFTATSPKRCYADLWSPLARLDSIAG</sequence>